<dbReference type="AlphaFoldDB" id="A0A919BZH5"/>
<organism evidence="1 2">
    <name type="scientific">Streptomyces filamentosus</name>
    <name type="common">Streptomyces roseosporus</name>
    <dbReference type="NCBI Taxonomy" id="67294"/>
    <lineage>
        <taxon>Bacteria</taxon>
        <taxon>Bacillati</taxon>
        <taxon>Actinomycetota</taxon>
        <taxon>Actinomycetes</taxon>
        <taxon>Kitasatosporales</taxon>
        <taxon>Streptomycetaceae</taxon>
        <taxon>Streptomyces</taxon>
    </lineage>
</organism>
<name>A0A919BZH5_STRFL</name>
<gene>
    <name evidence="1" type="ORF">GCM10017667_77460</name>
</gene>
<keyword evidence="2" id="KW-1185">Reference proteome</keyword>
<dbReference type="EMBL" id="BNBE01000004">
    <property type="protein sequence ID" value="GHG28730.1"/>
    <property type="molecule type" value="Genomic_DNA"/>
</dbReference>
<accession>A0A919BZH5</accession>
<dbReference type="Proteomes" id="UP000632849">
    <property type="component" value="Unassembled WGS sequence"/>
</dbReference>
<evidence type="ECO:0000313" key="2">
    <source>
        <dbReference type="Proteomes" id="UP000632849"/>
    </source>
</evidence>
<dbReference type="RefSeq" id="WP_190044807.1">
    <property type="nucleotide sequence ID" value="NZ_BNBE01000004.1"/>
</dbReference>
<reference evidence="1" key="1">
    <citation type="journal article" date="2014" name="Int. J. Syst. Evol. Microbiol.">
        <title>Complete genome sequence of Corynebacterium casei LMG S-19264T (=DSM 44701T), isolated from a smear-ripened cheese.</title>
        <authorList>
            <consortium name="US DOE Joint Genome Institute (JGI-PGF)"/>
            <person name="Walter F."/>
            <person name="Albersmeier A."/>
            <person name="Kalinowski J."/>
            <person name="Ruckert C."/>
        </authorList>
    </citation>
    <scope>NUCLEOTIDE SEQUENCE</scope>
    <source>
        <strain evidence="1">JCM 4122</strain>
    </source>
</reference>
<reference evidence="1" key="2">
    <citation type="submission" date="2020-09" db="EMBL/GenBank/DDBJ databases">
        <authorList>
            <person name="Sun Q."/>
            <person name="Ohkuma M."/>
        </authorList>
    </citation>
    <scope>NUCLEOTIDE SEQUENCE</scope>
    <source>
        <strain evidence="1">JCM 4122</strain>
    </source>
</reference>
<protein>
    <submittedName>
        <fullName evidence="1">Uncharacterized protein</fullName>
    </submittedName>
</protein>
<sequence>MTTPVHRLRTHPGAECEVTVTARCMDGGYTWEAEPAPAERAVGCESHAAVTGHRTFAVRLEYIALVTSEE</sequence>
<proteinExistence type="predicted"/>
<comment type="caution">
    <text evidence="1">The sequence shown here is derived from an EMBL/GenBank/DDBJ whole genome shotgun (WGS) entry which is preliminary data.</text>
</comment>
<evidence type="ECO:0000313" key="1">
    <source>
        <dbReference type="EMBL" id="GHG28730.1"/>
    </source>
</evidence>